<keyword evidence="2" id="KW-0732">Signal</keyword>
<evidence type="ECO:0000313" key="4">
    <source>
        <dbReference type="Proteomes" id="UP000537825"/>
    </source>
</evidence>
<feature type="signal peptide" evidence="2">
    <location>
        <begin position="1"/>
        <end position="17"/>
    </location>
</feature>
<gene>
    <name evidence="3" type="ORF">GTZ93_05050</name>
</gene>
<keyword evidence="4" id="KW-1185">Reference proteome</keyword>
<dbReference type="AlphaFoldDB" id="A0A7Y1SAJ1"/>
<evidence type="ECO:0000256" key="2">
    <source>
        <dbReference type="SAM" id="SignalP"/>
    </source>
</evidence>
<evidence type="ECO:0000313" key="3">
    <source>
        <dbReference type="EMBL" id="NBC39188.1"/>
    </source>
</evidence>
<dbReference type="EMBL" id="JAAAPK010000001">
    <property type="protein sequence ID" value="NBC39188.1"/>
    <property type="molecule type" value="Genomic_DNA"/>
</dbReference>
<organism evidence="3 4">
    <name type="scientific">Corallococcus exiguus</name>
    <dbReference type="NCBI Taxonomy" id="83462"/>
    <lineage>
        <taxon>Bacteria</taxon>
        <taxon>Pseudomonadati</taxon>
        <taxon>Myxococcota</taxon>
        <taxon>Myxococcia</taxon>
        <taxon>Myxococcales</taxon>
        <taxon>Cystobacterineae</taxon>
        <taxon>Myxococcaceae</taxon>
        <taxon>Corallococcus</taxon>
    </lineage>
</organism>
<name>A0A7Y1SAJ1_9BACT</name>
<protein>
    <submittedName>
        <fullName evidence="3">Uncharacterized protein</fullName>
    </submittedName>
</protein>
<feature type="compositionally biased region" description="Basic and acidic residues" evidence="1">
    <location>
        <begin position="54"/>
        <end position="64"/>
    </location>
</feature>
<comment type="caution">
    <text evidence="3">The sequence shown here is derived from an EMBL/GenBank/DDBJ whole genome shotgun (WGS) entry which is preliminary data.</text>
</comment>
<proteinExistence type="predicted"/>
<dbReference type="Proteomes" id="UP000537825">
    <property type="component" value="Unassembled WGS sequence"/>
</dbReference>
<sequence>MKTFLVAALFAASTAIASPPPTKAPTDTRGPVNPPATGTLETPTGDDIQADPHAPAKTEGKTEAATETAPSGRTETMMQGTGGTKKPVKAPASKKSAQ</sequence>
<accession>A0A7Y1SAJ1</accession>
<feature type="chain" id="PRO_5030576738" evidence="2">
    <location>
        <begin position="18"/>
        <end position="98"/>
    </location>
</feature>
<reference evidence="3 4" key="1">
    <citation type="submission" date="2020-01" db="EMBL/GenBank/DDBJ databases">
        <title>The draft genome sequence of Corallococcus exiguus DSM 14696.</title>
        <authorList>
            <person name="Zhang X."/>
            <person name="Zhu H."/>
        </authorList>
    </citation>
    <scope>NUCLEOTIDE SEQUENCE [LARGE SCALE GENOMIC DNA]</scope>
    <source>
        <strain evidence="3 4">DSM 14696</strain>
    </source>
</reference>
<evidence type="ECO:0000256" key="1">
    <source>
        <dbReference type="SAM" id="MobiDB-lite"/>
    </source>
</evidence>
<dbReference type="RefSeq" id="WP_139916379.1">
    <property type="nucleotide sequence ID" value="NZ_JAAAPK010000001.1"/>
</dbReference>
<feature type="region of interest" description="Disordered" evidence="1">
    <location>
        <begin position="13"/>
        <end position="98"/>
    </location>
</feature>
<feature type="compositionally biased region" description="Low complexity" evidence="1">
    <location>
        <begin position="89"/>
        <end position="98"/>
    </location>
</feature>